<dbReference type="EMBL" id="LAZR01018539">
    <property type="protein sequence ID" value="KKL96028.1"/>
    <property type="molecule type" value="Genomic_DNA"/>
</dbReference>
<dbReference type="AlphaFoldDB" id="A0A0F9GB96"/>
<sequence length="221" mass="22773">MLLKLGPDPFKQAAGLFGQAQRGVTPQQAAVGQAQSFIDQPLPQPSMSMSLPELEAMLGGLQNIQPPTFNPFGIAGMAEGGVIEMQNKDGAFSMSPKASWIIGEGKHGEGLAAGTAEVLTVEQGPFGIKSVEVTPLAGGAQAGLNVPTLPAGLQALAPLFAPLGLGPGTVGQAWAGGPTTWSGSLDILSRMGIRPQLIRTPQGGVFFREGNMYRPVSADIM</sequence>
<name>A0A0F9GB96_9ZZZZ</name>
<organism evidence="1">
    <name type="scientific">marine sediment metagenome</name>
    <dbReference type="NCBI Taxonomy" id="412755"/>
    <lineage>
        <taxon>unclassified sequences</taxon>
        <taxon>metagenomes</taxon>
        <taxon>ecological metagenomes</taxon>
    </lineage>
</organism>
<proteinExistence type="predicted"/>
<reference evidence="1" key="1">
    <citation type="journal article" date="2015" name="Nature">
        <title>Complex archaea that bridge the gap between prokaryotes and eukaryotes.</title>
        <authorList>
            <person name="Spang A."/>
            <person name="Saw J.H."/>
            <person name="Jorgensen S.L."/>
            <person name="Zaremba-Niedzwiedzka K."/>
            <person name="Martijn J."/>
            <person name="Lind A.E."/>
            <person name="van Eijk R."/>
            <person name="Schleper C."/>
            <person name="Guy L."/>
            <person name="Ettema T.J."/>
        </authorList>
    </citation>
    <scope>NUCLEOTIDE SEQUENCE</scope>
</reference>
<protein>
    <submittedName>
        <fullName evidence="1">Uncharacterized protein</fullName>
    </submittedName>
</protein>
<gene>
    <name evidence="1" type="ORF">LCGC14_1848560</name>
</gene>
<feature type="non-terminal residue" evidence="1">
    <location>
        <position position="221"/>
    </location>
</feature>
<accession>A0A0F9GB96</accession>
<comment type="caution">
    <text evidence="1">The sequence shown here is derived from an EMBL/GenBank/DDBJ whole genome shotgun (WGS) entry which is preliminary data.</text>
</comment>
<evidence type="ECO:0000313" key="1">
    <source>
        <dbReference type="EMBL" id="KKL96028.1"/>
    </source>
</evidence>